<evidence type="ECO:0000256" key="1">
    <source>
        <dbReference type="SAM" id="MobiDB-lite"/>
    </source>
</evidence>
<name>A0ABD0J7J7_9CAEN</name>
<keyword evidence="3" id="KW-1185">Reference proteome</keyword>
<feature type="region of interest" description="Disordered" evidence="1">
    <location>
        <begin position="74"/>
        <end position="105"/>
    </location>
</feature>
<gene>
    <name evidence="2" type="ORF">BaRGS_00037937</name>
</gene>
<comment type="caution">
    <text evidence="2">The sequence shown here is derived from an EMBL/GenBank/DDBJ whole genome shotgun (WGS) entry which is preliminary data.</text>
</comment>
<protein>
    <submittedName>
        <fullName evidence="2">Uncharacterized protein</fullName>
    </submittedName>
</protein>
<dbReference type="EMBL" id="JACVVK020000589">
    <property type="protein sequence ID" value="KAK7464518.1"/>
    <property type="molecule type" value="Genomic_DNA"/>
</dbReference>
<organism evidence="2 3">
    <name type="scientific">Batillaria attramentaria</name>
    <dbReference type="NCBI Taxonomy" id="370345"/>
    <lineage>
        <taxon>Eukaryota</taxon>
        <taxon>Metazoa</taxon>
        <taxon>Spiralia</taxon>
        <taxon>Lophotrochozoa</taxon>
        <taxon>Mollusca</taxon>
        <taxon>Gastropoda</taxon>
        <taxon>Caenogastropoda</taxon>
        <taxon>Sorbeoconcha</taxon>
        <taxon>Cerithioidea</taxon>
        <taxon>Batillariidae</taxon>
        <taxon>Batillaria</taxon>
    </lineage>
</organism>
<feature type="compositionally biased region" description="Polar residues" evidence="1">
    <location>
        <begin position="95"/>
        <end position="105"/>
    </location>
</feature>
<sequence length="105" mass="11720">MADSVYFFNGLVRSLDFYALSCYNLSVSSLALQLRYGQLDPYLCHTIPSVVITGLGCSFCPELQTSRGSDLLVKHIGPDTPNTRPSPREKLQVSPYKNSVSRRFD</sequence>
<reference evidence="2 3" key="1">
    <citation type="journal article" date="2023" name="Sci. Data">
        <title>Genome assembly of the Korean intertidal mud-creeper Batillaria attramentaria.</title>
        <authorList>
            <person name="Patra A.K."/>
            <person name="Ho P.T."/>
            <person name="Jun S."/>
            <person name="Lee S.J."/>
            <person name="Kim Y."/>
            <person name="Won Y.J."/>
        </authorList>
    </citation>
    <scope>NUCLEOTIDE SEQUENCE [LARGE SCALE GENOMIC DNA]</scope>
    <source>
        <strain evidence="2">Wonlab-2016</strain>
    </source>
</reference>
<dbReference type="Proteomes" id="UP001519460">
    <property type="component" value="Unassembled WGS sequence"/>
</dbReference>
<proteinExistence type="predicted"/>
<evidence type="ECO:0000313" key="3">
    <source>
        <dbReference type="Proteomes" id="UP001519460"/>
    </source>
</evidence>
<dbReference type="AlphaFoldDB" id="A0ABD0J7J7"/>
<accession>A0ABD0J7J7</accession>
<evidence type="ECO:0000313" key="2">
    <source>
        <dbReference type="EMBL" id="KAK7464518.1"/>
    </source>
</evidence>